<keyword evidence="9" id="KW-1185">Reference proteome</keyword>
<evidence type="ECO:0000256" key="2">
    <source>
        <dbReference type="ARBA" id="ARBA00007362"/>
    </source>
</evidence>
<feature type="transmembrane region" description="Helical" evidence="6">
    <location>
        <begin position="94"/>
        <end position="116"/>
    </location>
</feature>
<feature type="domain" description="EamA" evidence="7">
    <location>
        <begin position="13"/>
        <end position="139"/>
    </location>
</feature>
<organism evidence="8 9">
    <name type="scientific">Aliidiomarina taiwanensis</name>
    <dbReference type="NCBI Taxonomy" id="946228"/>
    <lineage>
        <taxon>Bacteria</taxon>
        <taxon>Pseudomonadati</taxon>
        <taxon>Pseudomonadota</taxon>
        <taxon>Gammaproteobacteria</taxon>
        <taxon>Alteromonadales</taxon>
        <taxon>Idiomarinaceae</taxon>
        <taxon>Aliidiomarina</taxon>
    </lineage>
</organism>
<sequence>MADTYPVSAWAKLCLLALIWGSSFFLIKKGLLTFTALEVASIRLASAAAVLAPFALVRVRRIQRHQWPIILSVGLVGSMLPAFLFALAQTHVDSGITGALNALTPLFTLLIGAFIFRQWVTRRTLFGLLVGFIGTLTLVLVNASGTLSLNAYALFVVAATCCYGFNLNLIKAYLPDQTPLTITGVSLLMVLPVALLYLAGPSEVFAKLEGPTAWMSFSAVVALGVVGTALALILFNHLVQIGTTVFASSVTYLIPLVAMLLGSLDGEHIGVWQLLGMALILLGVGLANRKPTPNKV</sequence>
<evidence type="ECO:0000256" key="1">
    <source>
        <dbReference type="ARBA" id="ARBA00004141"/>
    </source>
</evidence>
<protein>
    <submittedName>
        <fullName evidence="8">EamA family transporter</fullName>
    </submittedName>
</protein>
<feature type="transmembrane region" description="Helical" evidence="6">
    <location>
        <begin position="7"/>
        <end position="27"/>
    </location>
</feature>
<dbReference type="PANTHER" id="PTHR32322">
    <property type="entry name" value="INNER MEMBRANE TRANSPORTER"/>
    <property type="match status" value="1"/>
</dbReference>
<accession>A0A432X8E8</accession>
<dbReference type="Pfam" id="PF00892">
    <property type="entry name" value="EamA"/>
    <property type="match status" value="2"/>
</dbReference>
<evidence type="ECO:0000256" key="4">
    <source>
        <dbReference type="ARBA" id="ARBA00022989"/>
    </source>
</evidence>
<dbReference type="AlphaFoldDB" id="A0A432X8E8"/>
<dbReference type="PANTHER" id="PTHR32322:SF2">
    <property type="entry name" value="EAMA DOMAIN-CONTAINING PROTEIN"/>
    <property type="match status" value="1"/>
</dbReference>
<feature type="transmembrane region" description="Helical" evidence="6">
    <location>
        <begin position="125"/>
        <end position="143"/>
    </location>
</feature>
<dbReference type="InterPro" id="IPR050638">
    <property type="entry name" value="AA-Vitamin_Transporters"/>
</dbReference>
<feature type="transmembrane region" description="Helical" evidence="6">
    <location>
        <begin position="149"/>
        <end position="168"/>
    </location>
</feature>
<feature type="transmembrane region" description="Helical" evidence="6">
    <location>
        <begin position="241"/>
        <end position="263"/>
    </location>
</feature>
<dbReference type="InterPro" id="IPR037185">
    <property type="entry name" value="EmrE-like"/>
</dbReference>
<evidence type="ECO:0000256" key="5">
    <source>
        <dbReference type="ARBA" id="ARBA00023136"/>
    </source>
</evidence>
<keyword evidence="3 6" id="KW-0812">Transmembrane</keyword>
<evidence type="ECO:0000313" key="8">
    <source>
        <dbReference type="EMBL" id="RUO43658.1"/>
    </source>
</evidence>
<feature type="transmembrane region" description="Helical" evidence="6">
    <location>
        <begin position="69"/>
        <end position="88"/>
    </location>
</feature>
<feature type="transmembrane region" description="Helical" evidence="6">
    <location>
        <begin position="269"/>
        <end position="287"/>
    </location>
</feature>
<keyword evidence="4 6" id="KW-1133">Transmembrane helix</keyword>
<evidence type="ECO:0000256" key="3">
    <source>
        <dbReference type="ARBA" id="ARBA00022692"/>
    </source>
</evidence>
<gene>
    <name evidence="8" type="ORF">CWE15_00195</name>
</gene>
<keyword evidence="5 6" id="KW-0472">Membrane</keyword>
<comment type="subcellular location">
    <subcellularLocation>
        <location evidence="1">Membrane</location>
        <topology evidence="1">Multi-pass membrane protein</topology>
    </subcellularLocation>
</comment>
<evidence type="ECO:0000256" key="6">
    <source>
        <dbReference type="SAM" id="Phobius"/>
    </source>
</evidence>
<proteinExistence type="inferred from homology"/>
<feature type="transmembrane region" description="Helical" evidence="6">
    <location>
        <begin position="180"/>
        <end position="200"/>
    </location>
</feature>
<feature type="domain" description="EamA" evidence="7">
    <location>
        <begin position="153"/>
        <end position="287"/>
    </location>
</feature>
<dbReference type="EMBL" id="PIPQ01000001">
    <property type="protein sequence ID" value="RUO43658.1"/>
    <property type="molecule type" value="Genomic_DNA"/>
</dbReference>
<dbReference type="InterPro" id="IPR000620">
    <property type="entry name" value="EamA_dom"/>
</dbReference>
<evidence type="ECO:0000313" key="9">
    <source>
        <dbReference type="Proteomes" id="UP000286976"/>
    </source>
</evidence>
<name>A0A432X8E8_9GAMM</name>
<dbReference type="GO" id="GO:0016020">
    <property type="term" value="C:membrane"/>
    <property type="evidence" value="ECO:0007669"/>
    <property type="project" value="UniProtKB-SubCell"/>
</dbReference>
<dbReference type="OrthoDB" id="9810556at2"/>
<dbReference type="RefSeq" id="WP_126756052.1">
    <property type="nucleotide sequence ID" value="NZ_PIPQ01000001.1"/>
</dbReference>
<dbReference type="SUPFAM" id="SSF103481">
    <property type="entry name" value="Multidrug resistance efflux transporter EmrE"/>
    <property type="match status" value="2"/>
</dbReference>
<dbReference type="Gene3D" id="1.10.3730.20">
    <property type="match status" value="1"/>
</dbReference>
<evidence type="ECO:0000259" key="7">
    <source>
        <dbReference type="Pfam" id="PF00892"/>
    </source>
</evidence>
<comment type="caution">
    <text evidence="8">The sequence shown here is derived from an EMBL/GenBank/DDBJ whole genome shotgun (WGS) entry which is preliminary data.</text>
</comment>
<feature type="transmembrane region" description="Helical" evidence="6">
    <location>
        <begin position="212"/>
        <end position="234"/>
    </location>
</feature>
<feature type="transmembrane region" description="Helical" evidence="6">
    <location>
        <begin position="39"/>
        <end position="57"/>
    </location>
</feature>
<reference evidence="8 9" key="1">
    <citation type="journal article" date="2011" name="Front. Microbiol.">
        <title>Genomic signatures of strain selection and enhancement in Bacillus atrophaeus var. globigii, a historical biowarfare simulant.</title>
        <authorList>
            <person name="Gibbons H.S."/>
            <person name="Broomall S.M."/>
            <person name="McNew L.A."/>
            <person name="Daligault H."/>
            <person name="Chapman C."/>
            <person name="Bruce D."/>
            <person name="Karavis M."/>
            <person name="Krepps M."/>
            <person name="McGregor P.A."/>
            <person name="Hong C."/>
            <person name="Park K.H."/>
            <person name="Akmal A."/>
            <person name="Feldman A."/>
            <person name="Lin J.S."/>
            <person name="Chang W.E."/>
            <person name="Higgs B.W."/>
            <person name="Demirev P."/>
            <person name="Lindquist J."/>
            <person name="Liem A."/>
            <person name="Fochler E."/>
            <person name="Read T.D."/>
            <person name="Tapia R."/>
            <person name="Johnson S."/>
            <person name="Bishop-Lilly K.A."/>
            <person name="Detter C."/>
            <person name="Han C."/>
            <person name="Sozhamannan S."/>
            <person name="Rosenzweig C.N."/>
            <person name="Skowronski E.W."/>
        </authorList>
    </citation>
    <scope>NUCLEOTIDE SEQUENCE [LARGE SCALE GENOMIC DNA]</scope>
    <source>
        <strain evidence="8 9">AIT1</strain>
    </source>
</reference>
<comment type="similarity">
    <text evidence="2">Belongs to the EamA transporter family.</text>
</comment>
<dbReference type="Proteomes" id="UP000286976">
    <property type="component" value="Unassembled WGS sequence"/>
</dbReference>